<feature type="modified residue" description="4-aspartylphosphate" evidence="6">
    <location>
        <position position="54"/>
    </location>
</feature>
<keyword evidence="1 6" id="KW-0597">Phosphoprotein</keyword>
<dbReference type="PANTHER" id="PTHR44591:SF3">
    <property type="entry name" value="RESPONSE REGULATORY DOMAIN-CONTAINING PROTEIN"/>
    <property type="match status" value="1"/>
</dbReference>
<dbReference type="RefSeq" id="WP_129921390.1">
    <property type="nucleotide sequence ID" value="NZ_SEWE01000022.1"/>
</dbReference>
<gene>
    <name evidence="8" type="ORF">EWM57_11980</name>
</gene>
<evidence type="ECO:0000256" key="6">
    <source>
        <dbReference type="PROSITE-ProRule" id="PRU00169"/>
    </source>
</evidence>
<dbReference type="GO" id="GO:0003677">
    <property type="term" value="F:DNA binding"/>
    <property type="evidence" value="ECO:0007669"/>
    <property type="project" value="UniProtKB-KW"/>
</dbReference>
<name>A0A4Q5LCQ5_9BACT</name>
<keyword evidence="4" id="KW-0238">DNA-binding</keyword>
<keyword evidence="5" id="KW-0804">Transcription</keyword>
<dbReference type="SMART" id="SM00448">
    <property type="entry name" value="REC"/>
    <property type="match status" value="1"/>
</dbReference>
<feature type="domain" description="Response regulatory" evidence="7">
    <location>
        <begin position="5"/>
        <end position="121"/>
    </location>
</feature>
<dbReference type="SUPFAM" id="SSF52172">
    <property type="entry name" value="CheY-like"/>
    <property type="match status" value="1"/>
</dbReference>
<keyword evidence="2" id="KW-0902">Two-component regulatory system</keyword>
<dbReference type="CDD" id="cd17574">
    <property type="entry name" value="REC_OmpR"/>
    <property type="match status" value="1"/>
</dbReference>
<reference evidence="8 9" key="1">
    <citation type="submission" date="2019-02" db="EMBL/GenBank/DDBJ databases">
        <title>Bacterial novel species isolated from soil.</title>
        <authorList>
            <person name="Jung H.-Y."/>
        </authorList>
    </citation>
    <scope>NUCLEOTIDE SEQUENCE [LARGE SCALE GENOMIC DNA]</scope>
    <source>
        <strain evidence="8 9">1-3-3-3</strain>
    </source>
</reference>
<evidence type="ECO:0000313" key="8">
    <source>
        <dbReference type="EMBL" id="RYU79074.1"/>
    </source>
</evidence>
<evidence type="ECO:0000313" key="9">
    <source>
        <dbReference type="Proteomes" id="UP000294155"/>
    </source>
</evidence>
<sequence>MNRPHILIVDDEPNIVMSLEFLMRKSGYQVSIARNGTEALEAVDRVRFDVVLLDIMMPDVDGYQVCQHIKRGGAQPAAKVVFLSAKSKDSDVIKGYEVGADLYIPKPFSTRLLMEKVKELLAAPA</sequence>
<proteinExistence type="predicted"/>
<evidence type="ECO:0000259" key="7">
    <source>
        <dbReference type="PROSITE" id="PS50110"/>
    </source>
</evidence>
<dbReference type="PROSITE" id="PS50110">
    <property type="entry name" value="RESPONSE_REGULATORY"/>
    <property type="match status" value="1"/>
</dbReference>
<dbReference type="EMBL" id="SEWE01000022">
    <property type="protein sequence ID" value="RYU79074.1"/>
    <property type="molecule type" value="Genomic_DNA"/>
</dbReference>
<dbReference type="GO" id="GO:0000160">
    <property type="term" value="P:phosphorelay signal transduction system"/>
    <property type="evidence" value="ECO:0007669"/>
    <property type="project" value="UniProtKB-KW"/>
</dbReference>
<organism evidence="8 9">
    <name type="scientific">Hymenobacter persicinus</name>
    <dbReference type="NCBI Taxonomy" id="2025506"/>
    <lineage>
        <taxon>Bacteria</taxon>
        <taxon>Pseudomonadati</taxon>
        <taxon>Bacteroidota</taxon>
        <taxon>Cytophagia</taxon>
        <taxon>Cytophagales</taxon>
        <taxon>Hymenobacteraceae</taxon>
        <taxon>Hymenobacter</taxon>
    </lineage>
</organism>
<protein>
    <submittedName>
        <fullName evidence="8">Response regulator</fullName>
    </submittedName>
</protein>
<comment type="caution">
    <text evidence="8">The sequence shown here is derived from an EMBL/GenBank/DDBJ whole genome shotgun (WGS) entry which is preliminary data.</text>
</comment>
<dbReference type="AlphaFoldDB" id="A0A4Q5LCQ5"/>
<dbReference type="InterPro" id="IPR050595">
    <property type="entry name" value="Bact_response_regulator"/>
</dbReference>
<evidence type="ECO:0000256" key="2">
    <source>
        <dbReference type="ARBA" id="ARBA00023012"/>
    </source>
</evidence>
<evidence type="ECO:0000256" key="1">
    <source>
        <dbReference type="ARBA" id="ARBA00022553"/>
    </source>
</evidence>
<dbReference type="InterPro" id="IPR011006">
    <property type="entry name" value="CheY-like_superfamily"/>
</dbReference>
<dbReference type="Pfam" id="PF00072">
    <property type="entry name" value="Response_reg"/>
    <property type="match status" value="1"/>
</dbReference>
<accession>A0A4Q5LCQ5</accession>
<dbReference type="Gene3D" id="3.40.50.2300">
    <property type="match status" value="1"/>
</dbReference>
<evidence type="ECO:0000256" key="4">
    <source>
        <dbReference type="ARBA" id="ARBA00023125"/>
    </source>
</evidence>
<dbReference type="InterPro" id="IPR001789">
    <property type="entry name" value="Sig_transdc_resp-reg_receiver"/>
</dbReference>
<dbReference type="Proteomes" id="UP000294155">
    <property type="component" value="Unassembled WGS sequence"/>
</dbReference>
<evidence type="ECO:0000256" key="5">
    <source>
        <dbReference type="ARBA" id="ARBA00023163"/>
    </source>
</evidence>
<dbReference type="PANTHER" id="PTHR44591">
    <property type="entry name" value="STRESS RESPONSE REGULATOR PROTEIN 1"/>
    <property type="match status" value="1"/>
</dbReference>
<keyword evidence="3" id="KW-0805">Transcription regulation</keyword>
<evidence type="ECO:0000256" key="3">
    <source>
        <dbReference type="ARBA" id="ARBA00023015"/>
    </source>
</evidence>
<keyword evidence="9" id="KW-1185">Reference proteome</keyword>
<dbReference type="FunFam" id="3.40.50.2300:FF:000001">
    <property type="entry name" value="DNA-binding response regulator PhoB"/>
    <property type="match status" value="1"/>
</dbReference>
<dbReference type="OrthoDB" id="9789181at2"/>